<keyword evidence="3" id="KW-1185">Reference proteome</keyword>
<name>A0A6A5S2N6_9PLEO</name>
<feature type="transmembrane region" description="Helical" evidence="1">
    <location>
        <begin position="83"/>
        <end position="106"/>
    </location>
</feature>
<dbReference type="EMBL" id="ML976346">
    <property type="protein sequence ID" value="KAF1934911.1"/>
    <property type="molecule type" value="Genomic_DNA"/>
</dbReference>
<keyword evidence="1" id="KW-0812">Transmembrane</keyword>
<accession>A0A6A5S2N6</accession>
<keyword evidence="1" id="KW-0472">Membrane</keyword>
<gene>
    <name evidence="2" type="ORF">EJ02DRAFT_328664</name>
</gene>
<protein>
    <submittedName>
        <fullName evidence="2">Uncharacterized protein</fullName>
    </submittedName>
</protein>
<evidence type="ECO:0000313" key="3">
    <source>
        <dbReference type="Proteomes" id="UP000800038"/>
    </source>
</evidence>
<dbReference type="PANTHER" id="PTHR35043">
    <property type="entry name" value="TRANSCRIPTION FACTOR DOMAIN-CONTAINING PROTEIN"/>
    <property type="match status" value="1"/>
</dbReference>
<evidence type="ECO:0000313" key="2">
    <source>
        <dbReference type="EMBL" id="KAF1934911.1"/>
    </source>
</evidence>
<dbReference type="Proteomes" id="UP000800038">
    <property type="component" value="Unassembled WGS sequence"/>
</dbReference>
<feature type="non-terminal residue" evidence="2">
    <location>
        <position position="236"/>
    </location>
</feature>
<feature type="transmembrane region" description="Helical" evidence="1">
    <location>
        <begin position="200"/>
        <end position="221"/>
    </location>
</feature>
<organism evidence="2 3">
    <name type="scientific">Clathrospora elynae</name>
    <dbReference type="NCBI Taxonomy" id="706981"/>
    <lineage>
        <taxon>Eukaryota</taxon>
        <taxon>Fungi</taxon>
        <taxon>Dikarya</taxon>
        <taxon>Ascomycota</taxon>
        <taxon>Pezizomycotina</taxon>
        <taxon>Dothideomycetes</taxon>
        <taxon>Pleosporomycetidae</taxon>
        <taxon>Pleosporales</taxon>
        <taxon>Diademaceae</taxon>
        <taxon>Clathrospora</taxon>
    </lineage>
</organism>
<keyword evidence="1" id="KW-1133">Transmembrane helix</keyword>
<evidence type="ECO:0000256" key="1">
    <source>
        <dbReference type="SAM" id="Phobius"/>
    </source>
</evidence>
<sequence>WSMRHAFFADIGGVTLHCQDLTGLPVTAYQMKGLISKSQIAYPSISRREIWDKNKADSFARLLNVLQIVWFLVQIIGRAVQRLAVTTLELCTLSFIFCTINTLFFWRHKPLDVEELIRLECRTRLEDILSQVGHSLADCFSVSPLEYINPPISRTSMVAPFWTGFEVTFSKAKDRATIASPKRLSNIWTVPPRGLIKHDILYGTFFVLTYFEIRLVAWHFAFPTRVEQLLWRIATF</sequence>
<dbReference type="AlphaFoldDB" id="A0A6A5S2N6"/>
<feature type="non-terminal residue" evidence="2">
    <location>
        <position position="1"/>
    </location>
</feature>
<dbReference type="OrthoDB" id="9451547at2759"/>
<reference evidence="2" key="1">
    <citation type="journal article" date="2020" name="Stud. Mycol.">
        <title>101 Dothideomycetes genomes: a test case for predicting lifestyles and emergence of pathogens.</title>
        <authorList>
            <person name="Haridas S."/>
            <person name="Albert R."/>
            <person name="Binder M."/>
            <person name="Bloem J."/>
            <person name="Labutti K."/>
            <person name="Salamov A."/>
            <person name="Andreopoulos B."/>
            <person name="Baker S."/>
            <person name="Barry K."/>
            <person name="Bills G."/>
            <person name="Bluhm B."/>
            <person name="Cannon C."/>
            <person name="Castanera R."/>
            <person name="Culley D."/>
            <person name="Daum C."/>
            <person name="Ezra D."/>
            <person name="Gonzalez J."/>
            <person name="Henrissat B."/>
            <person name="Kuo A."/>
            <person name="Liang C."/>
            <person name="Lipzen A."/>
            <person name="Lutzoni F."/>
            <person name="Magnuson J."/>
            <person name="Mondo S."/>
            <person name="Nolan M."/>
            <person name="Ohm R."/>
            <person name="Pangilinan J."/>
            <person name="Park H.-J."/>
            <person name="Ramirez L."/>
            <person name="Alfaro M."/>
            <person name="Sun H."/>
            <person name="Tritt A."/>
            <person name="Yoshinaga Y."/>
            <person name="Zwiers L.-H."/>
            <person name="Turgeon B."/>
            <person name="Goodwin S."/>
            <person name="Spatafora J."/>
            <person name="Crous P."/>
            <person name="Grigoriev I."/>
        </authorList>
    </citation>
    <scope>NUCLEOTIDE SEQUENCE</scope>
    <source>
        <strain evidence="2">CBS 161.51</strain>
    </source>
</reference>
<feature type="transmembrane region" description="Helical" evidence="1">
    <location>
        <begin position="58"/>
        <end position="77"/>
    </location>
</feature>
<proteinExistence type="predicted"/>
<dbReference type="PANTHER" id="PTHR35043:SF8">
    <property type="entry name" value="DUF4220 DOMAIN-CONTAINING PROTEIN"/>
    <property type="match status" value="1"/>
</dbReference>